<evidence type="ECO:0000313" key="3">
    <source>
        <dbReference type="Proteomes" id="UP000233387"/>
    </source>
</evidence>
<feature type="transmembrane region" description="Helical" evidence="1">
    <location>
        <begin position="71"/>
        <end position="95"/>
    </location>
</feature>
<name>A0A2N3IK53_9BACT</name>
<sequence>MEQKITTTQVGFRYGIIYGLTSIAISLITIIADLQQNFAITLLNIFVLVAFLVIPMRYFKSQNEGFMSFGQGMGIGSIVSALSNFILGLFILVYYRFIAKHKFEEILEKARESWEKAGMKEEQMQMAEKFTTPEVMFVSTLIGGTIFGILISLIVSAVLQKKKPEF</sequence>
<evidence type="ECO:0000256" key="1">
    <source>
        <dbReference type="SAM" id="Phobius"/>
    </source>
</evidence>
<dbReference type="Proteomes" id="UP000233387">
    <property type="component" value="Unassembled WGS sequence"/>
</dbReference>
<gene>
    <name evidence="2" type="ORF">Rain11_0323</name>
</gene>
<protein>
    <recommendedName>
        <fullName evidence="4">DUF4199 domain-containing protein</fullName>
    </recommendedName>
</protein>
<dbReference type="AlphaFoldDB" id="A0A2N3IK53"/>
<dbReference type="EMBL" id="NKXO01000004">
    <property type="protein sequence ID" value="PKQ70593.1"/>
    <property type="molecule type" value="Genomic_DNA"/>
</dbReference>
<dbReference type="RefSeq" id="WP_101357589.1">
    <property type="nucleotide sequence ID" value="NZ_NKXO01000004.1"/>
</dbReference>
<keyword evidence="1" id="KW-1133">Transmembrane helix</keyword>
<dbReference type="InterPro" id="IPR025250">
    <property type="entry name" value="DUF4199"/>
</dbReference>
<feature type="transmembrane region" description="Helical" evidence="1">
    <location>
        <begin position="38"/>
        <end position="59"/>
    </location>
</feature>
<comment type="caution">
    <text evidence="2">The sequence shown here is derived from an EMBL/GenBank/DDBJ whole genome shotgun (WGS) entry which is preliminary data.</text>
</comment>
<keyword evidence="1" id="KW-0472">Membrane</keyword>
<accession>A0A2N3IK53</accession>
<reference evidence="2 3" key="1">
    <citation type="submission" date="2017-06" db="EMBL/GenBank/DDBJ databases">
        <title>Raineya orbicola gen. nov., sp. nov. a slightly thermophilic bacterium of the phylum Bacteroidetes and the description of Raineyaceae fam. nov.</title>
        <authorList>
            <person name="Albuquerque L."/>
            <person name="Polonia A.R.M."/>
            <person name="Barroso C."/>
            <person name="Froufe H.J.C."/>
            <person name="Lage O."/>
            <person name="Lobo-Da-Cunha A."/>
            <person name="Egas C."/>
            <person name="Da Costa M.S."/>
        </authorList>
    </citation>
    <scope>NUCLEOTIDE SEQUENCE [LARGE SCALE GENOMIC DNA]</scope>
    <source>
        <strain evidence="2 3">SPSPC-11</strain>
    </source>
</reference>
<organism evidence="2 3">
    <name type="scientific">Raineya orbicola</name>
    <dbReference type="NCBI Taxonomy" id="2016530"/>
    <lineage>
        <taxon>Bacteria</taxon>
        <taxon>Pseudomonadati</taxon>
        <taxon>Bacteroidota</taxon>
        <taxon>Cytophagia</taxon>
        <taxon>Cytophagales</taxon>
        <taxon>Raineyaceae</taxon>
        <taxon>Raineya</taxon>
    </lineage>
</organism>
<dbReference type="OrthoDB" id="1122768at2"/>
<keyword evidence="1" id="KW-0812">Transmembrane</keyword>
<feature type="transmembrane region" description="Helical" evidence="1">
    <location>
        <begin position="12"/>
        <end position="32"/>
    </location>
</feature>
<feature type="transmembrane region" description="Helical" evidence="1">
    <location>
        <begin position="135"/>
        <end position="159"/>
    </location>
</feature>
<proteinExistence type="predicted"/>
<dbReference type="Pfam" id="PF13858">
    <property type="entry name" value="DUF4199"/>
    <property type="match status" value="1"/>
</dbReference>
<evidence type="ECO:0008006" key="4">
    <source>
        <dbReference type="Google" id="ProtNLM"/>
    </source>
</evidence>
<keyword evidence="3" id="KW-1185">Reference proteome</keyword>
<evidence type="ECO:0000313" key="2">
    <source>
        <dbReference type="EMBL" id="PKQ70593.1"/>
    </source>
</evidence>